<dbReference type="OMA" id="QTQHLGQ"/>
<feature type="domain" description="Tryptophan synthase beta chain-like PALP" evidence="5">
    <location>
        <begin position="24"/>
        <end position="299"/>
    </location>
</feature>
<dbReference type="EMBL" id="JH992989">
    <property type="protein sequence ID" value="EKX47609.1"/>
    <property type="molecule type" value="Genomic_DNA"/>
</dbReference>
<dbReference type="Pfam" id="PF00291">
    <property type="entry name" value="PALP"/>
    <property type="match status" value="1"/>
</dbReference>
<dbReference type="GO" id="GO:0006565">
    <property type="term" value="P:L-serine catabolic process"/>
    <property type="evidence" value="ECO:0007669"/>
    <property type="project" value="TreeGrafter"/>
</dbReference>
<dbReference type="SUPFAM" id="SSF53686">
    <property type="entry name" value="Tryptophan synthase beta subunit-like PLP-dependent enzymes"/>
    <property type="match status" value="1"/>
</dbReference>
<evidence type="ECO:0000256" key="3">
    <source>
        <dbReference type="ARBA" id="ARBA00022898"/>
    </source>
</evidence>
<keyword evidence="4" id="KW-0456">Lyase</keyword>
<dbReference type="PANTHER" id="PTHR48078:SF19">
    <property type="entry name" value="ACT DOMAIN-CONTAINING PROTEIN"/>
    <property type="match status" value="1"/>
</dbReference>
<comment type="similarity">
    <text evidence="2">Belongs to the serine/threonine dehydratase family.</text>
</comment>
<dbReference type="GO" id="GO:0004794">
    <property type="term" value="F:threonine deaminase activity"/>
    <property type="evidence" value="ECO:0007669"/>
    <property type="project" value="TreeGrafter"/>
</dbReference>
<evidence type="ECO:0000313" key="6">
    <source>
        <dbReference type="EMBL" id="EKX47609.1"/>
    </source>
</evidence>
<protein>
    <recommendedName>
        <fullName evidence="5">Tryptophan synthase beta chain-like PALP domain-containing protein</fullName>
    </recommendedName>
</protein>
<evidence type="ECO:0000313" key="8">
    <source>
        <dbReference type="Proteomes" id="UP000011087"/>
    </source>
</evidence>
<dbReference type="AlphaFoldDB" id="L1JHI6"/>
<accession>L1JHI6</accession>
<dbReference type="PaxDb" id="55529-EKX47609"/>
<dbReference type="Proteomes" id="UP000011087">
    <property type="component" value="Unassembled WGS sequence"/>
</dbReference>
<dbReference type="InterPro" id="IPR001926">
    <property type="entry name" value="TrpB-like_PALP"/>
</dbReference>
<dbReference type="OrthoDB" id="4418812at2759"/>
<keyword evidence="3" id="KW-0663">Pyridoxal phosphate</keyword>
<comment type="cofactor">
    <cofactor evidence="1">
        <name>pyridoxal 5'-phosphate</name>
        <dbReference type="ChEBI" id="CHEBI:597326"/>
    </cofactor>
</comment>
<reference evidence="6 8" key="1">
    <citation type="journal article" date="2012" name="Nature">
        <title>Algal genomes reveal evolutionary mosaicism and the fate of nucleomorphs.</title>
        <authorList>
            <consortium name="DOE Joint Genome Institute"/>
            <person name="Curtis B.A."/>
            <person name="Tanifuji G."/>
            <person name="Burki F."/>
            <person name="Gruber A."/>
            <person name="Irimia M."/>
            <person name="Maruyama S."/>
            <person name="Arias M.C."/>
            <person name="Ball S.G."/>
            <person name="Gile G.H."/>
            <person name="Hirakawa Y."/>
            <person name="Hopkins J.F."/>
            <person name="Kuo A."/>
            <person name="Rensing S.A."/>
            <person name="Schmutz J."/>
            <person name="Symeonidi A."/>
            <person name="Elias M."/>
            <person name="Eveleigh R.J."/>
            <person name="Herman E.K."/>
            <person name="Klute M.J."/>
            <person name="Nakayama T."/>
            <person name="Obornik M."/>
            <person name="Reyes-Prieto A."/>
            <person name="Armbrust E.V."/>
            <person name="Aves S.J."/>
            <person name="Beiko R.G."/>
            <person name="Coutinho P."/>
            <person name="Dacks J.B."/>
            <person name="Durnford D.G."/>
            <person name="Fast N.M."/>
            <person name="Green B.R."/>
            <person name="Grisdale C.J."/>
            <person name="Hempel F."/>
            <person name="Henrissat B."/>
            <person name="Hoppner M.P."/>
            <person name="Ishida K."/>
            <person name="Kim E."/>
            <person name="Koreny L."/>
            <person name="Kroth P.G."/>
            <person name="Liu Y."/>
            <person name="Malik S.B."/>
            <person name="Maier U.G."/>
            <person name="McRose D."/>
            <person name="Mock T."/>
            <person name="Neilson J.A."/>
            <person name="Onodera N.T."/>
            <person name="Poole A.M."/>
            <person name="Pritham E.J."/>
            <person name="Richards T.A."/>
            <person name="Rocap G."/>
            <person name="Roy S.W."/>
            <person name="Sarai C."/>
            <person name="Schaack S."/>
            <person name="Shirato S."/>
            <person name="Slamovits C.H."/>
            <person name="Spencer D.F."/>
            <person name="Suzuki S."/>
            <person name="Worden A.Z."/>
            <person name="Zauner S."/>
            <person name="Barry K."/>
            <person name="Bell C."/>
            <person name="Bharti A.K."/>
            <person name="Crow J.A."/>
            <person name="Grimwood J."/>
            <person name="Kramer R."/>
            <person name="Lindquist E."/>
            <person name="Lucas S."/>
            <person name="Salamov A."/>
            <person name="McFadden G.I."/>
            <person name="Lane C.E."/>
            <person name="Keeling P.J."/>
            <person name="Gray M.W."/>
            <person name="Grigoriev I.V."/>
            <person name="Archibald J.M."/>
        </authorList>
    </citation>
    <scope>NUCLEOTIDE SEQUENCE</scope>
    <source>
        <strain evidence="6 8">CCMP2712</strain>
    </source>
</reference>
<dbReference type="EnsemblProtists" id="EKX47609">
    <property type="protein sequence ID" value="EKX47609"/>
    <property type="gene ID" value="GUITHDRAFT_157602"/>
</dbReference>
<dbReference type="eggNOG" id="KOG1250">
    <property type="taxonomic scope" value="Eukaryota"/>
</dbReference>
<evidence type="ECO:0000256" key="2">
    <source>
        <dbReference type="ARBA" id="ARBA00010869"/>
    </source>
</evidence>
<dbReference type="HOGENOM" id="CLU_021152_4_1_1"/>
<sequence length="391" mass="41591">MSISNKNDYHQNNGVKVGKNTEIRGHVYHTPTTKNDALSEITGTDLWLKHEYKQFTGSFKERGARNALEKLTGNHALALSYHGGLMGIPVTVIMPTIAPLTKIERCKKLGARVVLHGMHIGEVGNEMIDTFHGADFLFDDPPICAGAGTIGLEILEQVPDVDVIVVPVGGAGLIAGIAMAVKTLRPEVQIIGVEPEKAASYTKALEVGEPTPVTITNTLADGLAVPTVGPHSFAVARHFVDKTVLINEKLVALAVLRLLEHERAVVEGGGAAGLAALLPGGPLDVPQMKGKKVVVPLCGGNIDITMLGRVIERGLAADRRLVRFAATVSDRPGGLAALTQIIFSAGASVWDIAHERAWLHTSVDQVVNKVVVEVSGHEHEMRLKATLEKAG</sequence>
<organism evidence="6">
    <name type="scientific">Guillardia theta (strain CCMP2712)</name>
    <name type="common">Cryptophyte</name>
    <dbReference type="NCBI Taxonomy" id="905079"/>
    <lineage>
        <taxon>Eukaryota</taxon>
        <taxon>Cryptophyceae</taxon>
        <taxon>Pyrenomonadales</taxon>
        <taxon>Geminigeraceae</taxon>
        <taxon>Guillardia</taxon>
    </lineage>
</organism>
<dbReference type="KEGG" id="gtt:GUITHDRAFT_157602"/>
<dbReference type="STRING" id="905079.L1JHI6"/>
<dbReference type="GO" id="GO:0009097">
    <property type="term" value="P:isoleucine biosynthetic process"/>
    <property type="evidence" value="ECO:0007669"/>
    <property type="project" value="TreeGrafter"/>
</dbReference>
<gene>
    <name evidence="6" type="ORF">GUITHDRAFT_157602</name>
</gene>
<dbReference type="RefSeq" id="XP_005834589.1">
    <property type="nucleotide sequence ID" value="XM_005834532.1"/>
</dbReference>
<evidence type="ECO:0000313" key="7">
    <source>
        <dbReference type="EnsemblProtists" id="EKX47609"/>
    </source>
</evidence>
<evidence type="ECO:0000256" key="4">
    <source>
        <dbReference type="ARBA" id="ARBA00023239"/>
    </source>
</evidence>
<dbReference type="Gene3D" id="3.40.50.1100">
    <property type="match status" value="2"/>
</dbReference>
<reference evidence="7" key="3">
    <citation type="submission" date="2016-03" db="UniProtKB">
        <authorList>
            <consortium name="EnsemblProtists"/>
        </authorList>
    </citation>
    <scope>IDENTIFICATION</scope>
</reference>
<reference evidence="8" key="2">
    <citation type="submission" date="2012-11" db="EMBL/GenBank/DDBJ databases">
        <authorList>
            <person name="Kuo A."/>
            <person name="Curtis B.A."/>
            <person name="Tanifuji G."/>
            <person name="Burki F."/>
            <person name="Gruber A."/>
            <person name="Irimia M."/>
            <person name="Maruyama S."/>
            <person name="Arias M.C."/>
            <person name="Ball S.G."/>
            <person name="Gile G.H."/>
            <person name="Hirakawa Y."/>
            <person name="Hopkins J.F."/>
            <person name="Rensing S.A."/>
            <person name="Schmutz J."/>
            <person name="Symeonidi A."/>
            <person name="Elias M."/>
            <person name="Eveleigh R.J."/>
            <person name="Herman E.K."/>
            <person name="Klute M.J."/>
            <person name="Nakayama T."/>
            <person name="Obornik M."/>
            <person name="Reyes-Prieto A."/>
            <person name="Armbrust E.V."/>
            <person name="Aves S.J."/>
            <person name="Beiko R.G."/>
            <person name="Coutinho P."/>
            <person name="Dacks J.B."/>
            <person name="Durnford D.G."/>
            <person name="Fast N.M."/>
            <person name="Green B.R."/>
            <person name="Grisdale C."/>
            <person name="Hempe F."/>
            <person name="Henrissat B."/>
            <person name="Hoppner M.P."/>
            <person name="Ishida K.-I."/>
            <person name="Kim E."/>
            <person name="Koreny L."/>
            <person name="Kroth P.G."/>
            <person name="Liu Y."/>
            <person name="Malik S.-B."/>
            <person name="Maier U.G."/>
            <person name="McRose D."/>
            <person name="Mock T."/>
            <person name="Neilson J.A."/>
            <person name="Onodera N.T."/>
            <person name="Poole A.M."/>
            <person name="Pritham E.J."/>
            <person name="Richards T.A."/>
            <person name="Rocap G."/>
            <person name="Roy S.W."/>
            <person name="Sarai C."/>
            <person name="Schaack S."/>
            <person name="Shirato S."/>
            <person name="Slamovits C.H."/>
            <person name="Spencer D.F."/>
            <person name="Suzuki S."/>
            <person name="Worden A.Z."/>
            <person name="Zauner S."/>
            <person name="Barry K."/>
            <person name="Bell C."/>
            <person name="Bharti A.K."/>
            <person name="Crow J.A."/>
            <person name="Grimwood J."/>
            <person name="Kramer R."/>
            <person name="Lindquist E."/>
            <person name="Lucas S."/>
            <person name="Salamov A."/>
            <person name="McFadden G.I."/>
            <person name="Lane C.E."/>
            <person name="Keeling P.J."/>
            <person name="Gray M.W."/>
            <person name="Grigoriev I.V."/>
            <person name="Archibald J.M."/>
        </authorList>
    </citation>
    <scope>NUCLEOTIDE SEQUENCE</scope>
    <source>
        <strain evidence="8">CCMP2712</strain>
    </source>
</reference>
<dbReference type="InterPro" id="IPR050147">
    <property type="entry name" value="Ser/Thr_Dehydratase"/>
</dbReference>
<dbReference type="InterPro" id="IPR036052">
    <property type="entry name" value="TrpB-like_PALP_sf"/>
</dbReference>
<dbReference type="FunFam" id="3.40.50.1100:FF:000007">
    <property type="entry name" value="L-threonine dehydratase catabolic TdcB"/>
    <property type="match status" value="1"/>
</dbReference>
<proteinExistence type="inferred from homology"/>
<dbReference type="PANTHER" id="PTHR48078">
    <property type="entry name" value="THREONINE DEHYDRATASE, MITOCHONDRIAL-RELATED"/>
    <property type="match status" value="1"/>
</dbReference>
<keyword evidence="8" id="KW-1185">Reference proteome</keyword>
<dbReference type="GeneID" id="17304353"/>
<dbReference type="GO" id="GO:0006567">
    <property type="term" value="P:L-threonine catabolic process"/>
    <property type="evidence" value="ECO:0007669"/>
    <property type="project" value="TreeGrafter"/>
</dbReference>
<dbReference type="GO" id="GO:0003941">
    <property type="term" value="F:L-serine ammonia-lyase activity"/>
    <property type="evidence" value="ECO:0007669"/>
    <property type="project" value="TreeGrafter"/>
</dbReference>
<evidence type="ECO:0000259" key="5">
    <source>
        <dbReference type="Pfam" id="PF00291"/>
    </source>
</evidence>
<name>L1JHI6_GUITC</name>
<evidence type="ECO:0000256" key="1">
    <source>
        <dbReference type="ARBA" id="ARBA00001933"/>
    </source>
</evidence>